<dbReference type="EMBL" id="CP031188">
    <property type="protein sequence ID" value="AXG74133.1"/>
    <property type="molecule type" value="Genomic_DNA"/>
</dbReference>
<evidence type="ECO:0000256" key="1">
    <source>
        <dbReference type="SAM" id="MobiDB-lite"/>
    </source>
</evidence>
<dbReference type="KEGG" id="fat:DVK85_07715"/>
<accession>A0A345HC23</accession>
<reference evidence="2 3" key="1">
    <citation type="submission" date="2018-07" db="EMBL/GenBank/DDBJ databases">
        <title>Complete genome sequence of Flavobacterium arcticum type strain SM1502T.</title>
        <authorList>
            <person name="Li Y."/>
            <person name="Li D.-D."/>
        </authorList>
    </citation>
    <scope>NUCLEOTIDE SEQUENCE [LARGE SCALE GENOMIC DNA]</scope>
    <source>
        <strain evidence="2 3">SM1502</strain>
    </source>
</reference>
<evidence type="ECO:0000313" key="2">
    <source>
        <dbReference type="EMBL" id="AXG74133.1"/>
    </source>
</evidence>
<dbReference type="AlphaFoldDB" id="A0A345HC23"/>
<feature type="region of interest" description="Disordered" evidence="1">
    <location>
        <begin position="1"/>
        <end position="22"/>
    </location>
</feature>
<feature type="compositionally biased region" description="Polar residues" evidence="1">
    <location>
        <begin position="1"/>
        <end position="12"/>
    </location>
</feature>
<gene>
    <name evidence="2" type="ORF">DVK85_07715</name>
</gene>
<keyword evidence="3" id="KW-1185">Reference proteome</keyword>
<name>A0A345HC23_9FLAO</name>
<evidence type="ECO:0000313" key="3">
    <source>
        <dbReference type="Proteomes" id="UP000253951"/>
    </source>
</evidence>
<protein>
    <submittedName>
        <fullName evidence="2">Uncharacterized protein</fullName>
    </submittedName>
</protein>
<sequence>MCSTLKTGGNSTDDTKKRPDVQYRDDFKSANATERKALLKSLKAEADKYSVLILTQNYKGEKIIVSNSKKKIHNDYTISNLKTGLARLLRIDNTLDTKVYDNLTKKETIIEAKEATKHKYIYVMKNPGGKNPFTITYSNTLRPLE</sequence>
<dbReference type="Proteomes" id="UP000253951">
    <property type="component" value="Chromosome"/>
</dbReference>
<feature type="compositionally biased region" description="Basic and acidic residues" evidence="1">
    <location>
        <begin position="13"/>
        <end position="22"/>
    </location>
</feature>
<organism evidence="2 3">
    <name type="scientific">Flavobacterium arcticum</name>
    <dbReference type="NCBI Taxonomy" id="1784713"/>
    <lineage>
        <taxon>Bacteria</taxon>
        <taxon>Pseudomonadati</taxon>
        <taxon>Bacteroidota</taxon>
        <taxon>Flavobacteriia</taxon>
        <taxon>Flavobacteriales</taxon>
        <taxon>Flavobacteriaceae</taxon>
        <taxon>Flavobacterium</taxon>
    </lineage>
</organism>
<proteinExistence type="predicted"/>